<accession>A0A261XZ88</accession>
<organism evidence="1 2">
    <name type="scientific">Bifiguratus adelaidae</name>
    <dbReference type="NCBI Taxonomy" id="1938954"/>
    <lineage>
        <taxon>Eukaryota</taxon>
        <taxon>Fungi</taxon>
        <taxon>Fungi incertae sedis</taxon>
        <taxon>Mucoromycota</taxon>
        <taxon>Mucoromycotina</taxon>
        <taxon>Endogonomycetes</taxon>
        <taxon>Endogonales</taxon>
        <taxon>Endogonales incertae sedis</taxon>
        <taxon>Bifiguratus</taxon>
    </lineage>
</organism>
<evidence type="ECO:0000313" key="1">
    <source>
        <dbReference type="EMBL" id="OZJ03662.1"/>
    </source>
</evidence>
<dbReference type="Proteomes" id="UP000242875">
    <property type="component" value="Unassembled WGS sequence"/>
</dbReference>
<dbReference type="OrthoDB" id="5410873at2759"/>
<gene>
    <name evidence="1" type="ORF">BZG36_03529</name>
</gene>
<comment type="caution">
    <text evidence="1">The sequence shown here is derived from an EMBL/GenBank/DDBJ whole genome shotgun (WGS) entry which is preliminary data.</text>
</comment>
<dbReference type="EMBL" id="MVBO01000074">
    <property type="protein sequence ID" value="OZJ03662.1"/>
    <property type="molecule type" value="Genomic_DNA"/>
</dbReference>
<reference evidence="1 2" key="1">
    <citation type="journal article" date="2017" name="Mycologia">
        <title>Bifiguratus adelaidae, gen. et sp. nov., a new member of Mucoromycotina in endophytic and soil-dwelling habitats.</title>
        <authorList>
            <person name="Torres-Cruz T.J."/>
            <person name="Billingsley Tobias T.L."/>
            <person name="Almatruk M."/>
            <person name="Hesse C."/>
            <person name="Kuske C.R."/>
            <person name="Desiro A."/>
            <person name="Benucci G.M."/>
            <person name="Bonito G."/>
            <person name="Stajich J.E."/>
            <person name="Dunlap C."/>
            <person name="Arnold A.E."/>
            <person name="Porras-Alfaro A."/>
        </authorList>
    </citation>
    <scope>NUCLEOTIDE SEQUENCE [LARGE SCALE GENOMIC DNA]</scope>
    <source>
        <strain evidence="1 2">AZ0501</strain>
    </source>
</reference>
<name>A0A261XZ88_9FUNG</name>
<protein>
    <submittedName>
        <fullName evidence="1">Uncharacterized protein</fullName>
    </submittedName>
</protein>
<sequence length="176" mass="20191">MFNVFESSVDVKKAEENEGWRAFMARTYDALAENIEPVVKELEIKQLVPKEVSGFTTPAFRGFLGTLERFELSYFFNYLRNITEFSFTAYSGCPIGLQGHDHSRLALNASQMRLLKCVYLESIFVCPEMVEFLVGHVGTLERISFQDCYGGTDKSAYNQIQWSALFAAAFEKFRHF</sequence>
<dbReference type="AlphaFoldDB" id="A0A261XZ88"/>
<proteinExistence type="predicted"/>
<evidence type="ECO:0000313" key="2">
    <source>
        <dbReference type="Proteomes" id="UP000242875"/>
    </source>
</evidence>
<keyword evidence="2" id="KW-1185">Reference proteome</keyword>